<dbReference type="STRING" id="1631356.VV01_20555"/>
<dbReference type="AlphaFoldDB" id="A0A0L6CN80"/>
<dbReference type="Proteomes" id="UP000037397">
    <property type="component" value="Unassembled WGS sequence"/>
</dbReference>
<dbReference type="InterPro" id="IPR009677">
    <property type="entry name" value="DUF1266"/>
</dbReference>
<dbReference type="InterPro" id="IPR009839">
    <property type="entry name" value="SseB_N"/>
</dbReference>
<organism evidence="3 4">
    <name type="scientific">Luteipulveratus halotolerans</name>
    <dbReference type="NCBI Taxonomy" id="1631356"/>
    <lineage>
        <taxon>Bacteria</taxon>
        <taxon>Bacillati</taxon>
        <taxon>Actinomycetota</taxon>
        <taxon>Actinomycetes</taxon>
        <taxon>Micrococcales</taxon>
        <taxon>Dermacoccaceae</taxon>
        <taxon>Luteipulveratus</taxon>
    </lineage>
</organism>
<proteinExistence type="predicted"/>
<dbReference type="Pfam" id="PF07179">
    <property type="entry name" value="SseB"/>
    <property type="match status" value="1"/>
</dbReference>
<dbReference type="Pfam" id="PF06889">
    <property type="entry name" value="DUF1266"/>
    <property type="match status" value="1"/>
</dbReference>
<feature type="domain" description="SseB protein N-terminal" evidence="2">
    <location>
        <begin position="44"/>
        <end position="137"/>
    </location>
</feature>
<evidence type="ECO:0008006" key="5">
    <source>
        <dbReference type="Google" id="ProtNLM"/>
    </source>
</evidence>
<evidence type="ECO:0000313" key="4">
    <source>
        <dbReference type="Proteomes" id="UP000037397"/>
    </source>
</evidence>
<evidence type="ECO:0000259" key="2">
    <source>
        <dbReference type="Pfam" id="PF07179"/>
    </source>
</evidence>
<reference evidence="4" key="1">
    <citation type="submission" date="2015-03" db="EMBL/GenBank/DDBJ databases">
        <title>Luteipulveratus halotolerans sp. nov., a novel actinobacterium (Dermacoccaceae) from Sarawak, Malaysia.</title>
        <authorList>
            <person name="Juboi H."/>
            <person name="Basik A."/>
            <person name="Shamsul S.S."/>
            <person name="Arnold P."/>
            <person name="Schmitt E.K."/>
            <person name="Sanglier J.-J."/>
            <person name="Yeo T."/>
        </authorList>
    </citation>
    <scope>NUCLEOTIDE SEQUENCE [LARGE SCALE GENOMIC DNA]</scope>
    <source>
        <strain evidence="4">C296001</strain>
    </source>
</reference>
<keyword evidence="4" id="KW-1185">Reference proteome</keyword>
<dbReference type="EMBL" id="LAIR01000002">
    <property type="protein sequence ID" value="KNX38978.1"/>
    <property type="molecule type" value="Genomic_DNA"/>
</dbReference>
<comment type="caution">
    <text evidence="3">The sequence shown here is derived from an EMBL/GenBank/DDBJ whole genome shotgun (WGS) entry which is preliminary data.</text>
</comment>
<protein>
    <recommendedName>
        <fullName evidence="5">DUF1266 domain-containing protein</fullName>
    </recommendedName>
</protein>
<evidence type="ECO:0000259" key="1">
    <source>
        <dbReference type="Pfam" id="PF06889"/>
    </source>
</evidence>
<name>A0A0L6CN80_9MICO</name>
<feature type="domain" description="DUF1266" evidence="1">
    <location>
        <begin position="211"/>
        <end position="417"/>
    </location>
</feature>
<sequence length="418" mass="47261">MVDVGWSFAEADDHDEVLPALEAQADGGWVAPALAERLLYKYMDDDDVSGYLAILATVGVYHPVPITGAHSDPDRRQLIIGEADGSRVMSVFTLDVLPRPHPKVVYEFADLRDLLRIVDDVDVLLVNPGTPCSKALPLGKKMKRLIRRMHDKYWEDGYFVGRVRTRESNATEPGALLHGLACGAQLCTTNGYTWNTTDHHGNGYSSEVALLEKWWGVRTREDWQRIMRDLLDLNVGTSSWDDVLQTRNLLVKQFGGPVDGAQWCQYDESALRQYAARSGAPSAPGANDGLDRALAARRELILMVVHCEARLREDSVLGDGEYVRTTAAWDLGRASAMARWGRSTRFCTQAEMFEALRELSEEARRRYTSWEEFDIAYLLGRCIQFDGDFSREWYAEARDNHERLLSNDQSPWVTVPFR</sequence>
<gene>
    <name evidence="3" type="ORF">VV01_20555</name>
</gene>
<accession>A0A0L6CN80</accession>
<evidence type="ECO:0000313" key="3">
    <source>
        <dbReference type="EMBL" id="KNX38978.1"/>
    </source>
</evidence>